<protein>
    <recommendedName>
        <fullName evidence="3">DUF4426 domain-containing protein</fullName>
    </recommendedName>
</protein>
<proteinExistence type="predicted"/>
<dbReference type="EMBL" id="JBELOE010000239">
    <property type="protein sequence ID" value="MER2493029.1"/>
    <property type="molecule type" value="Genomic_DNA"/>
</dbReference>
<evidence type="ECO:0000313" key="2">
    <source>
        <dbReference type="Proteomes" id="UP001467690"/>
    </source>
</evidence>
<reference evidence="1 2" key="1">
    <citation type="submission" date="2024-06" db="EMBL/GenBank/DDBJ databases">
        <authorList>
            <person name="Chen R.Y."/>
        </authorList>
    </citation>
    <scope>NUCLEOTIDE SEQUENCE [LARGE SCALE GENOMIC DNA]</scope>
    <source>
        <strain evidence="1 2">D2</strain>
    </source>
</reference>
<dbReference type="RefSeq" id="WP_143872249.1">
    <property type="nucleotide sequence ID" value="NZ_CP041660.1"/>
</dbReference>
<evidence type="ECO:0000313" key="1">
    <source>
        <dbReference type="EMBL" id="MER2493029.1"/>
    </source>
</evidence>
<gene>
    <name evidence="1" type="ORF">ABS311_14185</name>
</gene>
<name>A0ABV1RJC4_9ALTE</name>
<evidence type="ECO:0008006" key="3">
    <source>
        <dbReference type="Google" id="ProtNLM"/>
    </source>
</evidence>
<organism evidence="1 2">
    <name type="scientific">Catenovulum sediminis</name>
    <dbReference type="NCBI Taxonomy" id="1740262"/>
    <lineage>
        <taxon>Bacteria</taxon>
        <taxon>Pseudomonadati</taxon>
        <taxon>Pseudomonadota</taxon>
        <taxon>Gammaproteobacteria</taxon>
        <taxon>Alteromonadales</taxon>
        <taxon>Alteromonadaceae</taxon>
        <taxon>Catenovulum</taxon>
    </lineage>
</organism>
<comment type="caution">
    <text evidence="1">The sequence shown here is derived from an EMBL/GenBank/DDBJ whole genome shotgun (WGS) entry which is preliminary data.</text>
</comment>
<dbReference type="Proteomes" id="UP001467690">
    <property type="component" value="Unassembled WGS sequence"/>
</dbReference>
<accession>A0ABV1RJC4</accession>
<sequence>MNLIKYLKLVFIFALLVLLVVVSQLNTAFDGVCDLSERQQCSAKMTNVNVSIVKLKEIIELESVNYFDVASPSQLNINSAWLEGINMNMGKIPLQYDILAKEDQFIYRFYVIPVMCSERNMRWQVSINIQDQHNQSPLKFEFSTSW</sequence>
<keyword evidence="2" id="KW-1185">Reference proteome</keyword>